<proteinExistence type="predicted"/>
<dbReference type="EMBL" id="AMZH03004918">
    <property type="protein sequence ID" value="RRT67767.1"/>
    <property type="molecule type" value="Genomic_DNA"/>
</dbReference>
<accession>A0A444CUR8</accession>
<evidence type="ECO:0000256" key="1">
    <source>
        <dbReference type="SAM" id="MobiDB-lite"/>
    </source>
</evidence>
<protein>
    <submittedName>
        <fullName evidence="2">Uncharacterized protein</fullName>
    </submittedName>
</protein>
<name>A0A444CUR8_ENSVE</name>
<dbReference type="EMBL" id="KV875539">
    <property type="protein sequence ID" value="RZR71487.1"/>
    <property type="molecule type" value="Genomic_DNA"/>
</dbReference>
<evidence type="ECO:0000313" key="4">
    <source>
        <dbReference type="Proteomes" id="UP000287651"/>
    </source>
</evidence>
<evidence type="ECO:0000313" key="3">
    <source>
        <dbReference type="EMBL" id="RZR71487.1"/>
    </source>
</evidence>
<organism evidence="2 4">
    <name type="scientific">Ensete ventricosum</name>
    <name type="common">Abyssinian banana</name>
    <name type="synonym">Musa ensete</name>
    <dbReference type="NCBI Taxonomy" id="4639"/>
    <lineage>
        <taxon>Eukaryota</taxon>
        <taxon>Viridiplantae</taxon>
        <taxon>Streptophyta</taxon>
        <taxon>Embryophyta</taxon>
        <taxon>Tracheophyta</taxon>
        <taxon>Spermatophyta</taxon>
        <taxon>Magnoliopsida</taxon>
        <taxon>Liliopsida</taxon>
        <taxon>Zingiberales</taxon>
        <taxon>Musaceae</taxon>
        <taxon>Ensete</taxon>
    </lineage>
</organism>
<sequence length="97" mass="10706">MSSADDSIKLRPPLLRRSHIALPPSSPTVAAANRHFPCPSTSVDRPHLFLRRSPPGAAENDKIPPPDTPVSDPNQSLPLTRYCDRHVHYCLFSISLT</sequence>
<feature type="region of interest" description="Disordered" evidence="1">
    <location>
        <begin position="31"/>
        <end position="76"/>
    </location>
</feature>
<dbReference type="AlphaFoldDB" id="A0A444CUR8"/>
<dbReference type="Proteomes" id="UP000287651">
    <property type="component" value="Unassembled WGS sequence"/>
</dbReference>
<dbReference type="Proteomes" id="UP000290560">
    <property type="component" value="Unassembled WGS sequence"/>
</dbReference>
<gene>
    <name evidence="2" type="ORF">B296_00006854</name>
    <name evidence="3" type="ORF">BHM03_00005397</name>
</gene>
<reference evidence="2" key="3">
    <citation type="submission" date="2018-09" db="EMBL/GenBank/DDBJ databases">
        <authorList>
            <person name="Harrison J."/>
            <person name="Moore K.A."/>
            <person name="Paszkiewicz K."/>
            <person name="Jones T."/>
            <person name="Grant M."/>
            <person name="Ambacheew D."/>
            <person name="Muzemil S."/>
            <person name="Studholme D."/>
        </authorList>
    </citation>
    <scope>NUCLEOTIDE SEQUENCE</scope>
</reference>
<reference evidence="3" key="2">
    <citation type="journal article" date="2018" name="Data Brief">
        <title>Genome sequence data from 17 accessions of Ensete ventricosum, a staple food crop for millions in Ethiopia.</title>
        <authorList>
            <person name="Yemataw Z."/>
            <person name="Muzemil S."/>
            <person name="Ambachew D."/>
            <person name="Tripathi L."/>
            <person name="Tesfaye K."/>
            <person name="Chala A."/>
            <person name="Farbos A."/>
            <person name="O'Neill P."/>
            <person name="Moore K."/>
            <person name="Grant M."/>
            <person name="Studholme D.J."/>
        </authorList>
    </citation>
    <scope>NUCLEOTIDE SEQUENCE [LARGE SCALE GENOMIC DNA]</scope>
    <source>
        <tissue evidence="3">Leaf</tissue>
    </source>
</reference>
<reference evidence="2 4" key="1">
    <citation type="journal article" date="2014" name="Agronomy (Basel)">
        <title>A Draft Genome Sequence for Ensete ventricosum, the Drought-Tolerant Tree Against Hunger.</title>
        <authorList>
            <person name="Harrison J."/>
            <person name="Moore K.A."/>
            <person name="Paszkiewicz K."/>
            <person name="Jones T."/>
            <person name="Grant M."/>
            <person name="Ambacheew D."/>
            <person name="Muzemil S."/>
            <person name="Studholme D.J."/>
        </authorList>
    </citation>
    <scope>NUCLEOTIDE SEQUENCE [LARGE SCALE GENOMIC DNA]</scope>
</reference>
<evidence type="ECO:0000313" key="2">
    <source>
        <dbReference type="EMBL" id="RRT67767.1"/>
    </source>
</evidence>